<keyword evidence="5 8" id="KW-0812">Transmembrane</keyword>
<keyword evidence="2" id="KW-1003">Cell membrane</keyword>
<keyword evidence="9" id="KW-0732">Signal</keyword>
<feature type="transmembrane region" description="Helical" evidence="8">
    <location>
        <begin position="171"/>
        <end position="196"/>
    </location>
</feature>
<feature type="transmembrane region" description="Helical" evidence="8">
    <location>
        <begin position="382"/>
        <end position="403"/>
    </location>
</feature>
<name>A0A933I9J4_UNCT6</name>
<comment type="subcellular location">
    <subcellularLocation>
        <location evidence="1">Cell membrane</location>
        <topology evidence="1">Multi-pass membrane protein</topology>
    </subcellularLocation>
</comment>
<feature type="transmembrane region" description="Helical" evidence="8">
    <location>
        <begin position="292"/>
        <end position="310"/>
    </location>
</feature>
<dbReference type="InterPro" id="IPR050297">
    <property type="entry name" value="LipidA_mod_glycosyltrf_83"/>
</dbReference>
<gene>
    <name evidence="11" type="ORF">HY768_03120</name>
</gene>
<dbReference type="PANTHER" id="PTHR33908:SF11">
    <property type="entry name" value="MEMBRANE PROTEIN"/>
    <property type="match status" value="1"/>
</dbReference>
<feature type="transmembrane region" description="Helical" evidence="8">
    <location>
        <begin position="351"/>
        <end position="370"/>
    </location>
</feature>
<feature type="transmembrane region" description="Helical" evidence="8">
    <location>
        <begin position="89"/>
        <end position="110"/>
    </location>
</feature>
<organism evidence="11 12">
    <name type="scientific">candidate division TA06 bacterium</name>
    <dbReference type="NCBI Taxonomy" id="2250710"/>
    <lineage>
        <taxon>Bacteria</taxon>
        <taxon>Bacteria division TA06</taxon>
    </lineage>
</organism>
<keyword evidence="6 8" id="KW-1133">Transmembrane helix</keyword>
<evidence type="ECO:0000313" key="12">
    <source>
        <dbReference type="Proteomes" id="UP000736328"/>
    </source>
</evidence>
<dbReference type="InterPro" id="IPR038731">
    <property type="entry name" value="RgtA/B/C-like"/>
</dbReference>
<evidence type="ECO:0000256" key="3">
    <source>
        <dbReference type="ARBA" id="ARBA00022676"/>
    </source>
</evidence>
<evidence type="ECO:0000256" key="4">
    <source>
        <dbReference type="ARBA" id="ARBA00022679"/>
    </source>
</evidence>
<feature type="signal peptide" evidence="9">
    <location>
        <begin position="1"/>
        <end position="25"/>
    </location>
</feature>
<evidence type="ECO:0000313" key="11">
    <source>
        <dbReference type="EMBL" id="MBI4726209.1"/>
    </source>
</evidence>
<evidence type="ECO:0000256" key="9">
    <source>
        <dbReference type="SAM" id="SignalP"/>
    </source>
</evidence>
<evidence type="ECO:0000256" key="2">
    <source>
        <dbReference type="ARBA" id="ARBA00022475"/>
    </source>
</evidence>
<dbReference type="PANTHER" id="PTHR33908">
    <property type="entry name" value="MANNOSYLTRANSFERASE YKCB-RELATED"/>
    <property type="match status" value="1"/>
</dbReference>
<dbReference type="GO" id="GO:0016763">
    <property type="term" value="F:pentosyltransferase activity"/>
    <property type="evidence" value="ECO:0007669"/>
    <property type="project" value="TreeGrafter"/>
</dbReference>
<evidence type="ECO:0000256" key="5">
    <source>
        <dbReference type="ARBA" id="ARBA00022692"/>
    </source>
</evidence>
<protein>
    <recommendedName>
        <fullName evidence="10">Glycosyltransferase RgtA/B/C/D-like domain-containing protein</fullName>
    </recommendedName>
</protein>
<dbReference type="Proteomes" id="UP000736328">
    <property type="component" value="Unassembled WGS sequence"/>
</dbReference>
<feature type="domain" description="Glycosyltransferase RgtA/B/C/D-like" evidence="10">
    <location>
        <begin position="91"/>
        <end position="223"/>
    </location>
</feature>
<reference evidence="11" key="1">
    <citation type="submission" date="2020-07" db="EMBL/GenBank/DDBJ databases">
        <title>Huge and variable diversity of episymbiotic CPR bacteria and DPANN archaea in groundwater ecosystems.</title>
        <authorList>
            <person name="He C.Y."/>
            <person name="Keren R."/>
            <person name="Whittaker M."/>
            <person name="Farag I.F."/>
            <person name="Doudna J."/>
            <person name="Cate J.H.D."/>
            <person name="Banfield J.F."/>
        </authorList>
    </citation>
    <scope>NUCLEOTIDE SEQUENCE</scope>
    <source>
        <strain evidence="11">NC_groundwater_1520_Pr4_B-0.1um_53_5</strain>
    </source>
</reference>
<evidence type="ECO:0000256" key="7">
    <source>
        <dbReference type="ARBA" id="ARBA00023136"/>
    </source>
</evidence>
<keyword evidence="4" id="KW-0808">Transferase</keyword>
<comment type="caution">
    <text evidence="11">The sequence shown here is derived from an EMBL/GenBank/DDBJ whole genome shotgun (WGS) entry which is preliminary data.</text>
</comment>
<dbReference type="GO" id="GO:0005886">
    <property type="term" value="C:plasma membrane"/>
    <property type="evidence" value="ECO:0007669"/>
    <property type="project" value="UniProtKB-SubCell"/>
</dbReference>
<feature type="transmembrane region" description="Helical" evidence="8">
    <location>
        <begin position="216"/>
        <end position="235"/>
    </location>
</feature>
<evidence type="ECO:0000259" key="10">
    <source>
        <dbReference type="Pfam" id="PF13231"/>
    </source>
</evidence>
<dbReference type="Pfam" id="PF13231">
    <property type="entry name" value="PMT_2"/>
    <property type="match status" value="1"/>
</dbReference>
<dbReference type="GO" id="GO:0009103">
    <property type="term" value="P:lipopolysaccharide biosynthetic process"/>
    <property type="evidence" value="ECO:0007669"/>
    <property type="project" value="UniProtKB-ARBA"/>
</dbReference>
<feature type="transmembrane region" description="Helical" evidence="8">
    <location>
        <begin position="316"/>
        <end position="339"/>
    </location>
</feature>
<proteinExistence type="predicted"/>
<evidence type="ECO:0000256" key="1">
    <source>
        <dbReference type="ARBA" id="ARBA00004651"/>
    </source>
</evidence>
<keyword evidence="7 8" id="KW-0472">Membrane</keyword>
<sequence length="407" mass="45511">MRTKSKIFYFVFLLGLALRLSFVFAVPPFAGPDEQCHYDYVKHLVENKTLPADIYQDAHYEYFQAPLYYLTLTPLYALAEGQSPAFRLYLLRLFNFLLAAAILWLAYLILGRTFPGADSLIAGGLAFAAWHPVYARNSVCINNDNLAALISAVLLYFLTNKDLIRKQFNKYAAIGLLWGLGVLAKTSLLAVAPLIFYSANQDGGTEPFKVKGRKGAVLFLLASAIAVMTCGFWLIRNQALYGNLMGMGPYWPRPQAPFSLAFQAATLKHNWVSFWRCFNVAGESGIWEIFKYGWLLFTVGAWIGWSKLLGSKRNLLYGNVGLCLSAVLFLAFYVAGWLYGTIYGKGFHGFFEGRFLFAVMIPAGALFAYGMESIVPDVLKKYIWAAWSLLLALNAGLLLLAMLKVIR</sequence>
<accession>A0A933I9J4</accession>
<dbReference type="AlphaFoldDB" id="A0A933I9J4"/>
<evidence type="ECO:0000256" key="8">
    <source>
        <dbReference type="SAM" id="Phobius"/>
    </source>
</evidence>
<feature type="chain" id="PRO_5037527232" description="Glycosyltransferase RgtA/B/C/D-like domain-containing protein" evidence="9">
    <location>
        <begin position="26"/>
        <end position="407"/>
    </location>
</feature>
<dbReference type="EMBL" id="JACQXR010000039">
    <property type="protein sequence ID" value="MBI4726209.1"/>
    <property type="molecule type" value="Genomic_DNA"/>
</dbReference>
<evidence type="ECO:0000256" key="6">
    <source>
        <dbReference type="ARBA" id="ARBA00022989"/>
    </source>
</evidence>
<keyword evidence="3" id="KW-0328">Glycosyltransferase</keyword>